<dbReference type="InterPro" id="IPR006029">
    <property type="entry name" value="Neurotrans-gated_channel_TM"/>
</dbReference>
<evidence type="ECO:0000256" key="1">
    <source>
        <dbReference type="ARBA" id="ARBA00004141"/>
    </source>
</evidence>
<feature type="domain" description="Neurotransmitter-gated ion-channel ligand-binding" evidence="6">
    <location>
        <begin position="7"/>
        <end position="212"/>
    </location>
</feature>
<dbReference type="InterPro" id="IPR036734">
    <property type="entry name" value="Neur_chan_lig-bd_sf"/>
</dbReference>
<sequence>MNDVRLLKNDLFHNYDRQILPIVDMNTPVNVSIYFQLLSVYELDLKNQLLSTSAAFKISWRDELMIWNTANYSGLDRLTVTLASIWKPDVIILNSESTKKTLTDKDDDNHFVTVNYDGFIEWWIYVNLQTHCKVNMTNYPFETQKCDINVTKSYLDDESEILQSVNDSSSIENLVTNGEWEVFPLRSSEQIFHRSNREISGLKWTIEMKRETEFYIWNFLMPSISLSVADWFSFWLPTKSAEKLTLSIFVFLANAVLIRLFNDSMPTISDDISKFGRLLWITLLLSGLVILVNVIITSLFYCKSPKCIFTCCNCCTDCCKCKCFTKCCKKCTEPPRDTDRKPFESLRNGAERNQESALITHRDVSITIKEGIDQTFIHHRGMKIQLGTITSYYEENNKRTDWSDVSRNIDFFASLVIFALYTTLYIVHIFILDLY</sequence>
<dbReference type="PANTHER" id="PTHR18945">
    <property type="entry name" value="NEUROTRANSMITTER GATED ION CHANNEL"/>
    <property type="match status" value="1"/>
</dbReference>
<evidence type="ECO:0000313" key="9">
    <source>
        <dbReference type="Proteomes" id="UP000507470"/>
    </source>
</evidence>
<dbReference type="InterPro" id="IPR036719">
    <property type="entry name" value="Neuro-gated_channel_TM_sf"/>
</dbReference>
<feature type="transmembrane region" description="Helical" evidence="5">
    <location>
        <begin position="214"/>
        <end position="232"/>
    </location>
</feature>
<proteinExistence type="predicted"/>
<evidence type="ECO:0000259" key="7">
    <source>
        <dbReference type="Pfam" id="PF02932"/>
    </source>
</evidence>
<dbReference type="GO" id="GO:0005230">
    <property type="term" value="F:extracellular ligand-gated monoatomic ion channel activity"/>
    <property type="evidence" value="ECO:0007669"/>
    <property type="project" value="InterPro"/>
</dbReference>
<name>A0A6J8CHE3_MYTCO</name>
<dbReference type="AlphaFoldDB" id="A0A6J8CHE3"/>
<feature type="domain" description="Neurotransmitter-gated ion-channel transmembrane" evidence="7">
    <location>
        <begin position="220"/>
        <end position="305"/>
    </location>
</feature>
<keyword evidence="2 5" id="KW-0812">Transmembrane</keyword>
<dbReference type="FunFam" id="2.70.170.10:FF:000028">
    <property type="entry name" value="AcetylCholine Receptor"/>
    <property type="match status" value="1"/>
</dbReference>
<evidence type="ECO:0000256" key="3">
    <source>
        <dbReference type="ARBA" id="ARBA00022989"/>
    </source>
</evidence>
<evidence type="ECO:0000256" key="5">
    <source>
        <dbReference type="SAM" id="Phobius"/>
    </source>
</evidence>
<feature type="transmembrane region" description="Helical" evidence="5">
    <location>
        <begin position="278"/>
        <end position="301"/>
    </location>
</feature>
<dbReference type="Proteomes" id="UP000507470">
    <property type="component" value="Unassembled WGS sequence"/>
</dbReference>
<dbReference type="PRINTS" id="PR00252">
    <property type="entry name" value="NRIONCHANNEL"/>
</dbReference>
<dbReference type="InterPro" id="IPR006201">
    <property type="entry name" value="Neur_channel"/>
</dbReference>
<keyword evidence="3 5" id="KW-1133">Transmembrane helix</keyword>
<dbReference type="InterPro" id="IPR038050">
    <property type="entry name" value="Neuro_actylchol_rec"/>
</dbReference>
<protein>
    <submittedName>
        <fullName evidence="8">CHRNN</fullName>
    </submittedName>
</protein>
<dbReference type="Gene3D" id="1.20.58.390">
    <property type="entry name" value="Neurotransmitter-gated ion-channel transmembrane domain"/>
    <property type="match status" value="1"/>
</dbReference>
<feature type="transmembrane region" description="Helical" evidence="5">
    <location>
        <begin position="411"/>
        <end position="432"/>
    </location>
</feature>
<dbReference type="Pfam" id="PF02931">
    <property type="entry name" value="Neur_chan_LBD"/>
    <property type="match status" value="1"/>
</dbReference>
<dbReference type="InterPro" id="IPR006202">
    <property type="entry name" value="Neur_chan_lig-bd"/>
</dbReference>
<comment type="subcellular location">
    <subcellularLocation>
        <location evidence="1">Membrane</location>
        <topology evidence="1">Multi-pass membrane protein</topology>
    </subcellularLocation>
</comment>
<evidence type="ECO:0000256" key="4">
    <source>
        <dbReference type="ARBA" id="ARBA00023136"/>
    </source>
</evidence>
<dbReference type="EMBL" id="CACVKT020005595">
    <property type="protein sequence ID" value="CAC5395888.1"/>
    <property type="molecule type" value="Genomic_DNA"/>
</dbReference>
<evidence type="ECO:0000256" key="2">
    <source>
        <dbReference type="ARBA" id="ARBA00022692"/>
    </source>
</evidence>
<dbReference type="CDD" id="cd19051">
    <property type="entry name" value="LGIC_TM_cation"/>
    <property type="match status" value="1"/>
</dbReference>
<evidence type="ECO:0000313" key="8">
    <source>
        <dbReference type="EMBL" id="CAC5395888.1"/>
    </source>
</evidence>
<feature type="transmembrane region" description="Helical" evidence="5">
    <location>
        <begin position="244"/>
        <end position="262"/>
    </location>
</feature>
<dbReference type="GO" id="GO:0004888">
    <property type="term" value="F:transmembrane signaling receptor activity"/>
    <property type="evidence" value="ECO:0007669"/>
    <property type="project" value="InterPro"/>
</dbReference>
<keyword evidence="9" id="KW-1185">Reference proteome</keyword>
<accession>A0A6J8CHE3</accession>
<dbReference type="OrthoDB" id="5975154at2759"/>
<dbReference type="Gene3D" id="2.70.170.10">
    <property type="entry name" value="Neurotransmitter-gated ion-channel ligand-binding domain"/>
    <property type="match status" value="1"/>
</dbReference>
<dbReference type="SUPFAM" id="SSF90112">
    <property type="entry name" value="Neurotransmitter-gated ion-channel transmembrane pore"/>
    <property type="match status" value="1"/>
</dbReference>
<dbReference type="GO" id="GO:0016020">
    <property type="term" value="C:membrane"/>
    <property type="evidence" value="ECO:0007669"/>
    <property type="project" value="UniProtKB-SubCell"/>
</dbReference>
<organism evidence="8 9">
    <name type="scientific">Mytilus coruscus</name>
    <name type="common">Sea mussel</name>
    <dbReference type="NCBI Taxonomy" id="42192"/>
    <lineage>
        <taxon>Eukaryota</taxon>
        <taxon>Metazoa</taxon>
        <taxon>Spiralia</taxon>
        <taxon>Lophotrochozoa</taxon>
        <taxon>Mollusca</taxon>
        <taxon>Bivalvia</taxon>
        <taxon>Autobranchia</taxon>
        <taxon>Pteriomorphia</taxon>
        <taxon>Mytilida</taxon>
        <taxon>Mytiloidea</taxon>
        <taxon>Mytilidae</taxon>
        <taxon>Mytilinae</taxon>
        <taxon>Mytilus</taxon>
    </lineage>
</organism>
<dbReference type="CDD" id="cd18989">
    <property type="entry name" value="LGIC_ECD_cation"/>
    <property type="match status" value="1"/>
</dbReference>
<dbReference type="Pfam" id="PF02932">
    <property type="entry name" value="Neur_chan_memb"/>
    <property type="match status" value="1"/>
</dbReference>
<keyword evidence="4 5" id="KW-0472">Membrane</keyword>
<reference evidence="8 9" key="1">
    <citation type="submission" date="2020-06" db="EMBL/GenBank/DDBJ databases">
        <authorList>
            <person name="Li R."/>
            <person name="Bekaert M."/>
        </authorList>
    </citation>
    <scope>NUCLEOTIDE SEQUENCE [LARGE SCALE GENOMIC DNA]</scope>
    <source>
        <strain evidence="9">wild</strain>
    </source>
</reference>
<gene>
    <name evidence="8" type="ORF">MCOR_30510</name>
</gene>
<evidence type="ECO:0000259" key="6">
    <source>
        <dbReference type="Pfam" id="PF02931"/>
    </source>
</evidence>
<dbReference type="SUPFAM" id="SSF63712">
    <property type="entry name" value="Nicotinic receptor ligand binding domain-like"/>
    <property type="match status" value="1"/>
</dbReference>